<dbReference type="Proteomes" id="UP001642464">
    <property type="component" value="Unassembled WGS sequence"/>
</dbReference>
<feature type="non-terminal residue" evidence="2">
    <location>
        <position position="148"/>
    </location>
</feature>
<sequence>MSEALKFSWSKKSAGAKPAPPLAAGSGLTIAQEAARNEDPSAGPRTAEEEEKQRKRLEAWKKMQAQQEKKDEKAQESKETTALSEKDQMAQVRAALKEVNQRNRDLGVRKKKKRKKSSSSSSEVLITSTDHADVLITRADASGAAAQR</sequence>
<protein>
    <submittedName>
        <fullName evidence="2">Reticulocyte-binding protein 2-like a</fullName>
    </submittedName>
</protein>
<comment type="caution">
    <text evidence="2">The sequence shown here is derived from an EMBL/GenBank/DDBJ whole genome shotgun (WGS) entry which is preliminary data.</text>
</comment>
<organism evidence="2 3">
    <name type="scientific">Durusdinium trenchii</name>
    <dbReference type="NCBI Taxonomy" id="1381693"/>
    <lineage>
        <taxon>Eukaryota</taxon>
        <taxon>Sar</taxon>
        <taxon>Alveolata</taxon>
        <taxon>Dinophyceae</taxon>
        <taxon>Suessiales</taxon>
        <taxon>Symbiodiniaceae</taxon>
        <taxon>Durusdinium</taxon>
    </lineage>
</organism>
<feature type="region of interest" description="Disordered" evidence="1">
    <location>
        <begin position="1"/>
        <end position="148"/>
    </location>
</feature>
<evidence type="ECO:0000256" key="1">
    <source>
        <dbReference type="SAM" id="MobiDB-lite"/>
    </source>
</evidence>
<dbReference type="EMBL" id="CAXAMM010019835">
    <property type="protein sequence ID" value="CAK9046545.1"/>
    <property type="molecule type" value="Genomic_DNA"/>
</dbReference>
<feature type="compositionally biased region" description="Low complexity" evidence="1">
    <location>
        <begin position="10"/>
        <end position="28"/>
    </location>
</feature>
<feature type="compositionally biased region" description="Basic and acidic residues" evidence="1">
    <location>
        <begin position="51"/>
        <end position="88"/>
    </location>
</feature>
<accession>A0ABP0M4X8</accession>
<evidence type="ECO:0000313" key="2">
    <source>
        <dbReference type="EMBL" id="CAK9046545.1"/>
    </source>
</evidence>
<feature type="compositionally biased region" description="Basic and acidic residues" evidence="1">
    <location>
        <begin position="95"/>
        <end position="108"/>
    </location>
</feature>
<evidence type="ECO:0000313" key="3">
    <source>
        <dbReference type="Proteomes" id="UP001642464"/>
    </source>
</evidence>
<proteinExistence type="predicted"/>
<name>A0ABP0M4X8_9DINO</name>
<reference evidence="2 3" key="1">
    <citation type="submission" date="2024-02" db="EMBL/GenBank/DDBJ databases">
        <authorList>
            <person name="Chen Y."/>
            <person name="Shah S."/>
            <person name="Dougan E. K."/>
            <person name="Thang M."/>
            <person name="Chan C."/>
        </authorList>
    </citation>
    <scope>NUCLEOTIDE SEQUENCE [LARGE SCALE GENOMIC DNA]</scope>
</reference>
<keyword evidence="3" id="KW-1185">Reference proteome</keyword>
<gene>
    <name evidence="2" type="ORF">SCF082_LOCUS26186</name>
</gene>